<dbReference type="RefSeq" id="WP_200592594.1">
    <property type="nucleotide sequence ID" value="NZ_JAEPBG010000005.1"/>
</dbReference>
<dbReference type="Pfam" id="PF01814">
    <property type="entry name" value="Hemerythrin"/>
    <property type="match status" value="1"/>
</dbReference>
<dbReference type="Gene3D" id="1.20.120.520">
    <property type="entry name" value="nmb1532 protein domain like"/>
    <property type="match status" value="1"/>
</dbReference>
<dbReference type="Proteomes" id="UP000622890">
    <property type="component" value="Unassembled WGS sequence"/>
</dbReference>
<name>A0A934W659_9BURK</name>
<gene>
    <name evidence="2" type="ORF">JJB74_14395</name>
</gene>
<protein>
    <submittedName>
        <fullName evidence="2">Hemerythrin domain-containing protein</fullName>
    </submittedName>
</protein>
<organism evidence="2 3">
    <name type="scientific">Noviherbaspirillum pedocola</name>
    <dbReference type="NCBI Taxonomy" id="2801341"/>
    <lineage>
        <taxon>Bacteria</taxon>
        <taxon>Pseudomonadati</taxon>
        <taxon>Pseudomonadota</taxon>
        <taxon>Betaproteobacteria</taxon>
        <taxon>Burkholderiales</taxon>
        <taxon>Oxalobacteraceae</taxon>
        <taxon>Noviherbaspirillum</taxon>
    </lineage>
</organism>
<evidence type="ECO:0000313" key="3">
    <source>
        <dbReference type="Proteomes" id="UP000622890"/>
    </source>
</evidence>
<comment type="caution">
    <text evidence="2">The sequence shown here is derived from an EMBL/GenBank/DDBJ whole genome shotgun (WGS) entry which is preliminary data.</text>
</comment>
<dbReference type="PANTHER" id="PTHR35585:SF1">
    <property type="entry name" value="HHE DOMAIN PROTEIN (AFU_ORTHOLOGUE AFUA_4G00730)"/>
    <property type="match status" value="1"/>
</dbReference>
<dbReference type="EMBL" id="JAEPBG010000005">
    <property type="protein sequence ID" value="MBK4735807.1"/>
    <property type="molecule type" value="Genomic_DNA"/>
</dbReference>
<dbReference type="CDD" id="cd12108">
    <property type="entry name" value="Hr-like"/>
    <property type="match status" value="1"/>
</dbReference>
<dbReference type="AlphaFoldDB" id="A0A934W659"/>
<evidence type="ECO:0000259" key="1">
    <source>
        <dbReference type="Pfam" id="PF01814"/>
    </source>
</evidence>
<proteinExistence type="predicted"/>
<sequence length="160" mass="18161">MASIDMQHRKGISTMDNPIGSLTADHDFVRQLFSSYRGTGDMRVKQEAAQRAMMLVEMHTDLEEQVFYPAVRQIDPGLVQHSLEEHREAKSLMSQLKGMQPNDAQFDRIFLQFASAVEEHLNDEEQKLFPEVQGAGLNMKELGAKMQTYEGNKVHEAASH</sequence>
<dbReference type="InterPro" id="IPR012312">
    <property type="entry name" value="Hemerythrin-like"/>
</dbReference>
<evidence type="ECO:0000313" key="2">
    <source>
        <dbReference type="EMBL" id="MBK4735807.1"/>
    </source>
</evidence>
<dbReference type="PANTHER" id="PTHR35585">
    <property type="entry name" value="HHE DOMAIN PROTEIN (AFU_ORTHOLOGUE AFUA_4G00730)"/>
    <property type="match status" value="1"/>
</dbReference>
<keyword evidence="3" id="KW-1185">Reference proteome</keyword>
<reference evidence="2" key="1">
    <citation type="submission" date="2021-01" db="EMBL/GenBank/DDBJ databases">
        <title>Genome sequence of strain Noviherbaspirillum sp. DKR-6.</title>
        <authorList>
            <person name="Chaudhary D.K."/>
        </authorList>
    </citation>
    <scope>NUCLEOTIDE SEQUENCE</scope>
    <source>
        <strain evidence="2">DKR-6</strain>
    </source>
</reference>
<accession>A0A934W659</accession>
<feature type="domain" description="Hemerythrin-like" evidence="1">
    <location>
        <begin position="18"/>
        <end position="131"/>
    </location>
</feature>